<dbReference type="PANTHER" id="PTHR33327:SF3">
    <property type="entry name" value="RNA-DIRECTED DNA POLYMERASE"/>
    <property type="match status" value="1"/>
</dbReference>
<dbReference type="Proteomes" id="UP000887013">
    <property type="component" value="Unassembled WGS sequence"/>
</dbReference>
<dbReference type="OrthoDB" id="10048650at2759"/>
<feature type="domain" description="DUF7041" evidence="1">
    <location>
        <begin position="7"/>
        <end position="66"/>
    </location>
</feature>
<reference evidence="2" key="1">
    <citation type="submission" date="2020-08" db="EMBL/GenBank/DDBJ databases">
        <title>Multicomponent nature underlies the extraordinary mechanical properties of spider dragline silk.</title>
        <authorList>
            <person name="Kono N."/>
            <person name="Nakamura H."/>
            <person name="Mori M."/>
            <person name="Yoshida Y."/>
            <person name="Ohtoshi R."/>
            <person name="Malay A.D."/>
            <person name="Moran D.A.P."/>
            <person name="Tomita M."/>
            <person name="Numata K."/>
            <person name="Arakawa K."/>
        </authorList>
    </citation>
    <scope>NUCLEOTIDE SEQUENCE</scope>
</reference>
<dbReference type="InterPro" id="IPR055469">
    <property type="entry name" value="DUF7041"/>
</dbReference>
<evidence type="ECO:0000313" key="2">
    <source>
        <dbReference type="EMBL" id="GFS95881.1"/>
    </source>
</evidence>
<dbReference type="AlphaFoldDB" id="A0A8X6N650"/>
<keyword evidence="3" id="KW-1185">Reference proteome</keyword>
<dbReference type="EMBL" id="BMAW01100603">
    <property type="protein sequence ID" value="GFS95881.1"/>
    <property type="molecule type" value="Genomic_DNA"/>
</dbReference>
<name>A0A8X6N650_NEPPI</name>
<gene>
    <name evidence="2" type="primary">pol_2314</name>
    <name evidence="2" type="ORF">NPIL_462411</name>
</gene>
<evidence type="ECO:0000259" key="1">
    <source>
        <dbReference type="Pfam" id="PF23055"/>
    </source>
</evidence>
<sequence length="125" mass="14418">MESQLAAVITAEITKFHREVFWLQPELGIVGDIILNPPAVKPYAALQTRLCLQYAESEEQRLRGLISGMQLGDRKPSCLLLEMRSKVDSRISEELLKSLFVQYLLIHVQQLFWLFLTTNSTNWLK</sequence>
<comment type="caution">
    <text evidence="2">The sequence shown here is derived from an EMBL/GenBank/DDBJ whole genome shotgun (WGS) entry which is preliminary data.</text>
</comment>
<proteinExistence type="predicted"/>
<accession>A0A8X6N650</accession>
<protein>
    <submittedName>
        <fullName evidence="2">Retrovirus-related Pol polyprotein from transposon opus</fullName>
    </submittedName>
</protein>
<dbReference type="PANTHER" id="PTHR33327">
    <property type="entry name" value="ENDONUCLEASE"/>
    <property type="match status" value="1"/>
</dbReference>
<organism evidence="2 3">
    <name type="scientific">Nephila pilipes</name>
    <name type="common">Giant wood spider</name>
    <name type="synonym">Nephila maculata</name>
    <dbReference type="NCBI Taxonomy" id="299642"/>
    <lineage>
        <taxon>Eukaryota</taxon>
        <taxon>Metazoa</taxon>
        <taxon>Ecdysozoa</taxon>
        <taxon>Arthropoda</taxon>
        <taxon>Chelicerata</taxon>
        <taxon>Arachnida</taxon>
        <taxon>Araneae</taxon>
        <taxon>Araneomorphae</taxon>
        <taxon>Entelegynae</taxon>
        <taxon>Araneoidea</taxon>
        <taxon>Nephilidae</taxon>
        <taxon>Nephila</taxon>
    </lineage>
</organism>
<dbReference type="Pfam" id="PF23055">
    <property type="entry name" value="DUF7041"/>
    <property type="match status" value="1"/>
</dbReference>
<evidence type="ECO:0000313" key="3">
    <source>
        <dbReference type="Proteomes" id="UP000887013"/>
    </source>
</evidence>